<dbReference type="EMBL" id="MKCS01000001">
    <property type="protein sequence ID" value="OHX13042.1"/>
    <property type="molecule type" value="Genomic_DNA"/>
</dbReference>
<accession>A0A1S1X0I9</accession>
<dbReference type="OrthoDB" id="8526020at2"/>
<organism evidence="2 3">
    <name type="scientific">Chromobacterium sphagni</name>
    <dbReference type="NCBI Taxonomy" id="1903179"/>
    <lineage>
        <taxon>Bacteria</taxon>
        <taxon>Pseudomonadati</taxon>
        <taxon>Pseudomonadota</taxon>
        <taxon>Betaproteobacteria</taxon>
        <taxon>Neisseriales</taxon>
        <taxon>Chromobacteriaceae</taxon>
        <taxon>Chromobacterium</taxon>
    </lineage>
</organism>
<dbReference type="InterPro" id="IPR021457">
    <property type="entry name" value="DUF3108"/>
</dbReference>
<feature type="region of interest" description="Disordered" evidence="1">
    <location>
        <begin position="53"/>
        <end position="109"/>
    </location>
</feature>
<feature type="compositionally biased region" description="Low complexity" evidence="1">
    <location>
        <begin position="100"/>
        <end position="109"/>
    </location>
</feature>
<dbReference type="STRING" id="1903179.BI347_05585"/>
<feature type="compositionally biased region" description="Basic residues" evidence="1">
    <location>
        <begin position="74"/>
        <end position="89"/>
    </location>
</feature>
<dbReference type="AlphaFoldDB" id="A0A1S1X0I9"/>
<gene>
    <name evidence="2" type="ORF">BI347_05585</name>
</gene>
<comment type="caution">
    <text evidence="2">The sequence shown here is derived from an EMBL/GenBank/DDBJ whole genome shotgun (WGS) entry which is preliminary data.</text>
</comment>
<protein>
    <recommendedName>
        <fullName evidence="4">DUF3108 domain-containing protein</fullName>
    </recommendedName>
</protein>
<dbReference type="RefSeq" id="WP_071115475.1">
    <property type="nucleotide sequence ID" value="NZ_MKCS01000001.1"/>
</dbReference>
<feature type="region of interest" description="Disordered" evidence="1">
    <location>
        <begin position="127"/>
        <end position="185"/>
    </location>
</feature>
<evidence type="ECO:0000313" key="3">
    <source>
        <dbReference type="Proteomes" id="UP000180088"/>
    </source>
</evidence>
<evidence type="ECO:0008006" key="4">
    <source>
        <dbReference type="Google" id="ProtNLM"/>
    </source>
</evidence>
<name>A0A1S1X0I9_9NEIS</name>
<reference evidence="2 3" key="1">
    <citation type="submission" date="2016-09" db="EMBL/GenBank/DDBJ databases">
        <title>Chromobacterium muskegensis sp. nov., an insecticidal bacterium isolated from Sphagnum bogs.</title>
        <authorList>
            <person name="Sparks M.E."/>
            <person name="Blackburn M.B."/>
            <person name="Gundersen-Rindal D.E."/>
            <person name="Mitchell A."/>
            <person name="Farrar R."/>
            <person name="Kuhar D."/>
        </authorList>
    </citation>
    <scope>NUCLEOTIDE SEQUENCE [LARGE SCALE GENOMIC DNA]</scope>
    <source>
        <strain evidence="2 3">37-2</strain>
    </source>
</reference>
<dbReference type="Proteomes" id="UP000180088">
    <property type="component" value="Unassembled WGS sequence"/>
</dbReference>
<evidence type="ECO:0000313" key="2">
    <source>
        <dbReference type="EMBL" id="OHX13042.1"/>
    </source>
</evidence>
<evidence type="ECO:0000256" key="1">
    <source>
        <dbReference type="SAM" id="MobiDB-lite"/>
    </source>
</evidence>
<sequence>MTRRRLLLIALVLSFALHLLLLGSDLLPEISLQPAETPKLEKIDVKMQALRLDQPEHKPPPVSSGVSLAPAARRAAKKTAAKPRPKRKQAASQAVADKQSASAPAEAPAAPPIMVAASPEAVAENTLPQAEERSGHHKDAHAQSSSPSHEAASTAKIKPEDKETPPPSGPTAAAEGFIQPPHPLRKFPGAAKLTYDLYLNSGNVGTGVLNWQQGNGRYRLETVATPKFALRLFTKGYSYRVEGQIGNSGLRPDSMQSFEGEQAKEEARFDYAAGLLHYGLRGEQQLPLQPGAQDIYSLAFQLGLKGGQLGDKPLQITTAKKVYDYPMASTGTFDYDTNAGKMRVVVFQAKGGGDITEFWLAPDFANLPVRITRIDDKKRIELRAIRIEINGALQWELPPQPTIRNKNAH</sequence>
<dbReference type="Pfam" id="PF11306">
    <property type="entry name" value="DUF3108"/>
    <property type="match status" value="1"/>
</dbReference>
<proteinExistence type="predicted"/>